<proteinExistence type="predicted"/>
<evidence type="ECO:0000313" key="3">
    <source>
        <dbReference type="Proteomes" id="UP000317835"/>
    </source>
</evidence>
<feature type="compositionally biased region" description="Gly residues" evidence="1">
    <location>
        <begin position="213"/>
        <end position="223"/>
    </location>
</feature>
<feature type="compositionally biased region" description="Basic and acidic residues" evidence="1">
    <location>
        <begin position="331"/>
        <end position="341"/>
    </location>
</feature>
<dbReference type="Proteomes" id="UP000317835">
    <property type="component" value="Chromosome"/>
</dbReference>
<feature type="region of interest" description="Disordered" evidence="1">
    <location>
        <begin position="152"/>
        <end position="402"/>
    </location>
</feature>
<sequence length="402" mass="40396">MPPDDDGRRPRPGRPLDGDCRGGRGLLEAGPIPDGPAALGGRGDGRRQRPGPGLRRVARAPGVLPGGPGGILVDRAGDDRPARGVGVVAPAGAGRRRDCGRPRVRLGGEAGGRRPVGVAGGLGIRRLLRTDSSFGRSEAVCVRPARGDRAARAGLGLGSGARAGRSPLGPGRDRAGGDGLLAAVGVRGGGHRVGDHPRGLGNRSAMPRAGDLEGLGGLRGGRPAGLPRAVPGEHRGAERGGGGCLPGGVLVGTIPPGRRPDPAGRLAGVDPPRGGLRLPDRRGAGGQRRLGDPDGRRHRGAGPRGGSPPAGRADRADGPDLAGLGTRPIPVRRDGPDDAARRPGGLPADRGRRLVADRPFRGPSPEVPGPRDGPADVGAARGGDVGDRLRPPVPDDRGPADP</sequence>
<name>A0A518GY43_9BACT</name>
<feature type="compositionally biased region" description="Gly residues" evidence="1">
    <location>
        <begin position="239"/>
        <end position="250"/>
    </location>
</feature>
<dbReference type="KEGG" id="tpla:ElP_13820"/>
<evidence type="ECO:0000313" key="2">
    <source>
        <dbReference type="EMBL" id="QDV33509.1"/>
    </source>
</evidence>
<gene>
    <name evidence="2" type="ORF">ElP_13820</name>
</gene>
<feature type="compositionally biased region" description="Basic and acidic residues" evidence="1">
    <location>
        <begin position="349"/>
        <end position="360"/>
    </location>
</feature>
<organism evidence="2 3">
    <name type="scientific">Tautonia plasticadhaerens</name>
    <dbReference type="NCBI Taxonomy" id="2527974"/>
    <lineage>
        <taxon>Bacteria</taxon>
        <taxon>Pseudomonadati</taxon>
        <taxon>Planctomycetota</taxon>
        <taxon>Planctomycetia</taxon>
        <taxon>Isosphaerales</taxon>
        <taxon>Isosphaeraceae</taxon>
        <taxon>Tautonia</taxon>
    </lineage>
</organism>
<feature type="region of interest" description="Disordered" evidence="1">
    <location>
        <begin position="1"/>
        <end position="115"/>
    </location>
</feature>
<dbReference type="EMBL" id="CP036426">
    <property type="protein sequence ID" value="QDV33509.1"/>
    <property type="molecule type" value="Genomic_DNA"/>
</dbReference>
<keyword evidence="3" id="KW-1185">Reference proteome</keyword>
<feature type="compositionally biased region" description="Basic and acidic residues" evidence="1">
    <location>
        <begin position="278"/>
        <end position="295"/>
    </location>
</feature>
<feature type="compositionally biased region" description="Low complexity" evidence="1">
    <location>
        <begin position="83"/>
        <end position="93"/>
    </location>
</feature>
<dbReference type="AlphaFoldDB" id="A0A518GY43"/>
<reference evidence="2 3" key="1">
    <citation type="submission" date="2019-02" db="EMBL/GenBank/DDBJ databases">
        <title>Deep-cultivation of Planctomycetes and their phenomic and genomic characterization uncovers novel biology.</title>
        <authorList>
            <person name="Wiegand S."/>
            <person name="Jogler M."/>
            <person name="Boedeker C."/>
            <person name="Pinto D."/>
            <person name="Vollmers J."/>
            <person name="Rivas-Marin E."/>
            <person name="Kohn T."/>
            <person name="Peeters S.H."/>
            <person name="Heuer A."/>
            <person name="Rast P."/>
            <person name="Oberbeckmann S."/>
            <person name="Bunk B."/>
            <person name="Jeske O."/>
            <person name="Meyerdierks A."/>
            <person name="Storesund J.E."/>
            <person name="Kallscheuer N."/>
            <person name="Luecker S."/>
            <person name="Lage O.M."/>
            <person name="Pohl T."/>
            <person name="Merkel B.J."/>
            <person name="Hornburger P."/>
            <person name="Mueller R.-W."/>
            <person name="Bruemmer F."/>
            <person name="Labrenz M."/>
            <person name="Spormann A.M."/>
            <person name="Op den Camp H."/>
            <person name="Overmann J."/>
            <person name="Amann R."/>
            <person name="Jetten M.S.M."/>
            <person name="Mascher T."/>
            <person name="Medema M.H."/>
            <person name="Devos D.P."/>
            <person name="Kaster A.-K."/>
            <person name="Ovreas L."/>
            <person name="Rohde M."/>
            <person name="Galperin M.Y."/>
            <person name="Jogler C."/>
        </authorList>
    </citation>
    <scope>NUCLEOTIDE SEQUENCE [LARGE SCALE GENOMIC DNA]</scope>
    <source>
        <strain evidence="2 3">ElP</strain>
    </source>
</reference>
<protein>
    <submittedName>
        <fullName evidence="2">Uncharacterized protein</fullName>
    </submittedName>
</protein>
<feature type="compositionally biased region" description="Basic and acidic residues" evidence="1">
    <location>
        <begin position="384"/>
        <end position="402"/>
    </location>
</feature>
<evidence type="ECO:0000256" key="1">
    <source>
        <dbReference type="SAM" id="MobiDB-lite"/>
    </source>
</evidence>
<accession>A0A518GY43</accession>
<feature type="compositionally biased region" description="Basic and acidic residues" evidence="1">
    <location>
        <begin position="1"/>
        <end position="22"/>
    </location>
</feature>